<organism evidence="1 2">
    <name type="scientific">Cryoendolithus antarcticus</name>
    <dbReference type="NCBI Taxonomy" id="1507870"/>
    <lineage>
        <taxon>Eukaryota</taxon>
        <taxon>Fungi</taxon>
        <taxon>Dikarya</taxon>
        <taxon>Ascomycota</taxon>
        <taxon>Pezizomycotina</taxon>
        <taxon>Dothideomycetes</taxon>
        <taxon>Dothideomycetidae</taxon>
        <taxon>Cladosporiales</taxon>
        <taxon>Cladosporiaceae</taxon>
        <taxon>Cryoendolithus</taxon>
    </lineage>
</organism>
<gene>
    <name evidence="1" type="ORF">B0A48_06044</name>
</gene>
<evidence type="ECO:0000313" key="1">
    <source>
        <dbReference type="EMBL" id="OQO09153.1"/>
    </source>
</evidence>
<dbReference type="Proteomes" id="UP000192596">
    <property type="component" value="Unassembled WGS sequence"/>
</dbReference>
<sequence>MSTLLGLLKDARALQCADARDKIYALLSIMDSSTAQQIRVDYRQTCFELITNVLPVVLQDVELHSGPTEAAKPAHTCMYTISSAIRVQSDDESYLAAIAARRQAPHRLASTDDVESGGPRARLEMRGWVGCRLEQGRLERTCDRVADGLHSERSRNTTVHILDAGRDLLAITSNSIRPGDWILCPEGAIRDTWPGLVLREVPDESFGIISVVVFNHRVTRNDNAATVFDRAWGEAEIATFTVHFDLEDFSTVHHLYQSFFGYERPMLQLPMGLDSGVRMITGIPCTKFESWPWALETRSEDELEQYFSVGVCHGVDSSYVEKEAVPPSEQG</sequence>
<protein>
    <submittedName>
        <fullName evidence="1">Uncharacterized protein</fullName>
    </submittedName>
</protein>
<name>A0A1V8TCR0_9PEZI</name>
<dbReference type="InParanoid" id="A0A1V8TCR0"/>
<dbReference type="AlphaFoldDB" id="A0A1V8TCR0"/>
<dbReference type="EMBL" id="NAJO01000011">
    <property type="protein sequence ID" value="OQO09153.1"/>
    <property type="molecule type" value="Genomic_DNA"/>
</dbReference>
<reference evidence="2" key="1">
    <citation type="submission" date="2017-03" db="EMBL/GenBank/DDBJ databases">
        <title>Genomes of endolithic fungi from Antarctica.</title>
        <authorList>
            <person name="Coleine C."/>
            <person name="Masonjones S."/>
            <person name="Stajich J.E."/>
        </authorList>
    </citation>
    <scope>NUCLEOTIDE SEQUENCE [LARGE SCALE GENOMIC DNA]</scope>
    <source>
        <strain evidence="2">CCFEE 5527</strain>
    </source>
</reference>
<evidence type="ECO:0000313" key="2">
    <source>
        <dbReference type="Proteomes" id="UP000192596"/>
    </source>
</evidence>
<comment type="caution">
    <text evidence="1">The sequence shown here is derived from an EMBL/GenBank/DDBJ whole genome shotgun (WGS) entry which is preliminary data.</text>
</comment>
<proteinExistence type="predicted"/>
<dbReference type="OrthoDB" id="2157530at2759"/>
<keyword evidence="2" id="KW-1185">Reference proteome</keyword>
<accession>A0A1V8TCR0</accession>